<evidence type="ECO:0008006" key="4">
    <source>
        <dbReference type="Google" id="ProtNLM"/>
    </source>
</evidence>
<reference evidence="2 3" key="1">
    <citation type="submission" date="2016-10" db="EMBL/GenBank/DDBJ databases">
        <authorList>
            <person name="de Groot N.N."/>
        </authorList>
    </citation>
    <scope>NUCLEOTIDE SEQUENCE [LARGE SCALE GENOMIC DNA]</scope>
    <source>
        <strain evidence="2 3">DSM 40306</strain>
    </source>
</reference>
<keyword evidence="1" id="KW-0732">Signal</keyword>
<evidence type="ECO:0000256" key="1">
    <source>
        <dbReference type="SAM" id="SignalP"/>
    </source>
</evidence>
<protein>
    <recommendedName>
        <fullName evidence="4">Lipoprotein</fullName>
    </recommendedName>
</protein>
<feature type="chain" id="PRO_5010325439" description="Lipoprotein" evidence="1">
    <location>
        <begin position="29"/>
        <end position="151"/>
    </location>
</feature>
<dbReference type="AlphaFoldDB" id="A0A1H5FD76"/>
<name>A0A1H5FD76_9ACTN</name>
<dbReference type="Proteomes" id="UP000182375">
    <property type="component" value="Unassembled WGS sequence"/>
</dbReference>
<evidence type="ECO:0000313" key="2">
    <source>
        <dbReference type="EMBL" id="SEE01351.1"/>
    </source>
</evidence>
<proteinExistence type="predicted"/>
<feature type="signal peptide" evidence="1">
    <location>
        <begin position="1"/>
        <end position="28"/>
    </location>
</feature>
<dbReference type="EMBL" id="FNTD01000004">
    <property type="protein sequence ID" value="SEE01351.1"/>
    <property type="molecule type" value="Genomic_DNA"/>
</dbReference>
<organism evidence="2 3">
    <name type="scientific">Streptomyces misionensis</name>
    <dbReference type="NCBI Taxonomy" id="67331"/>
    <lineage>
        <taxon>Bacteria</taxon>
        <taxon>Bacillati</taxon>
        <taxon>Actinomycetota</taxon>
        <taxon>Actinomycetes</taxon>
        <taxon>Kitasatosporales</taxon>
        <taxon>Streptomycetaceae</taxon>
        <taxon>Streptomyces</taxon>
    </lineage>
</organism>
<evidence type="ECO:0000313" key="3">
    <source>
        <dbReference type="Proteomes" id="UP000182375"/>
    </source>
</evidence>
<dbReference type="RefSeq" id="WP_070029690.1">
    <property type="nucleotide sequence ID" value="NZ_FNTD01000004.1"/>
</dbReference>
<sequence>MNHRHVSAAVVLASAAALLATTCGSAGASPNAPVRTAKATAWKPCHLPTGYQRFVELDSAKTVKGGTVVRVTPQTCKVNKANDEDVVYTPSGAARSVGFASGASVEVLRDTTTVKVAPQWLVKHKLANSPYFYFRVDGKGRITAMQEIYHP</sequence>
<dbReference type="GeneID" id="95515658"/>
<gene>
    <name evidence="2" type="ORF">SAMN04490357_6626</name>
</gene>
<accession>A0A1H5FD76</accession>
<dbReference type="STRING" id="67331.SAMN04490357_6626"/>